<evidence type="ECO:0000313" key="6">
    <source>
        <dbReference type="EMBL" id="GED27308.1"/>
    </source>
</evidence>
<evidence type="ECO:0000256" key="1">
    <source>
        <dbReference type="ARBA" id="ARBA00023015"/>
    </source>
</evidence>
<comment type="caution">
    <text evidence="6">The sequence shown here is derived from an EMBL/GenBank/DDBJ whole genome shotgun (WGS) entry which is preliminary data.</text>
</comment>
<proteinExistence type="predicted"/>
<organism evidence="6 7">
    <name type="scientific">Brevibacillus agri</name>
    <dbReference type="NCBI Taxonomy" id="51101"/>
    <lineage>
        <taxon>Bacteria</taxon>
        <taxon>Bacillati</taxon>
        <taxon>Bacillota</taxon>
        <taxon>Bacilli</taxon>
        <taxon>Bacillales</taxon>
        <taxon>Paenibacillaceae</taxon>
        <taxon>Brevibacillus</taxon>
    </lineage>
</organism>
<dbReference type="Pfam" id="PF00392">
    <property type="entry name" value="GntR"/>
    <property type="match status" value="1"/>
</dbReference>
<feature type="compositionally biased region" description="Basic and acidic residues" evidence="4">
    <location>
        <begin position="57"/>
        <end position="68"/>
    </location>
</feature>
<dbReference type="InterPro" id="IPR036390">
    <property type="entry name" value="WH_DNA-bd_sf"/>
</dbReference>
<keyword evidence="2" id="KW-0238">DNA-binding</keyword>
<name>A0ABQ0STY4_9BACL</name>
<evidence type="ECO:0000256" key="4">
    <source>
        <dbReference type="SAM" id="MobiDB-lite"/>
    </source>
</evidence>
<dbReference type="EMBL" id="BJOD01000039">
    <property type="protein sequence ID" value="GED27308.1"/>
    <property type="molecule type" value="Genomic_DNA"/>
</dbReference>
<keyword evidence="1" id="KW-0805">Transcription regulation</keyword>
<dbReference type="Proteomes" id="UP000317180">
    <property type="component" value="Unassembled WGS sequence"/>
</dbReference>
<keyword evidence="3" id="KW-0804">Transcription</keyword>
<dbReference type="RefSeq" id="WP_242507467.1">
    <property type="nucleotide sequence ID" value="NZ_BJOD01000039.1"/>
</dbReference>
<keyword evidence="7" id="KW-1185">Reference proteome</keyword>
<evidence type="ECO:0000256" key="2">
    <source>
        <dbReference type="ARBA" id="ARBA00023125"/>
    </source>
</evidence>
<protein>
    <recommendedName>
        <fullName evidence="5">HTH gntR-type domain-containing protein</fullName>
    </recommendedName>
</protein>
<feature type="compositionally biased region" description="Polar residues" evidence="4">
    <location>
        <begin position="70"/>
        <end position="79"/>
    </location>
</feature>
<dbReference type="PANTHER" id="PTHR44846">
    <property type="entry name" value="MANNOSYL-D-GLYCERATE TRANSPORT/METABOLISM SYSTEM REPRESSOR MNGR-RELATED"/>
    <property type="match status" value="1"/>
</dbReference>
<evidence type="ECO:0000313" key="7">
    <source>
        <dbReference type="Proteomes" id="UP000317180"/>
    </source>
</evidence>
<feature type="domain" description="HTH gntR-type" evidence="5">
    <location>
        <begin position="1"/>
        <end position="56"/>
    </location>
</feature>
<dbReference type="Gene3D" id="1.10.10.10">
    <property type="entry name" value="Winged helix-like DNA-binding domain superfamily/Winged helix DNA-binding domain"/>
    <property type="match status" value="1"/>
</dbReference>
<dbReference type="GeneID" id="82810404"/>
<gene>
    <name evidence="6" type="ORF">BAG01nite_34100</name>
</gene>
<accession>A0ABQ0STY4</accession>
<dbReference type="PANTHER" id="PTHR44846:SF1">
    <property type="entry name" value="MANNOSYL-D-GLYCERATE TRANSPORT_METABOLISM SYSTEM REPRESSOR MNGR-RELATED"/>
    <property type="match status" value="1"/>
</dbReference>
<dbReference type="InterPro" id="IPR050679">
    <property type="entry name" value="Bact_HTH_transcr_reg"/>
</dbReference>
<feature type="region of interest" description="Disordered" evidence="4">
    <location>
        <begin position="55"/>
        <end position="90"/>
    </location>
</feature>
<dbReference type="PROSITE" id="PS50949">
    <property type="entry name" value="HTH_GNTR"/>
    <property type="match status" value="1"/>
</dbReference>
<evidence type="ECO:0000256" key="3">
    <source>
        <dbReference type="ARBA" id="ARBA00023163"/>
    </source>
</evidence>
<evidence type="ECO:0000259" key="5">
    <source>
        <dbReference type="PROSITE" id="PS50949"/>
    </source>
</evidence>
<dbReference type="CDD" id="cd07377">
    <property type="entry name" value="WHTH_GntR"/>
    <property type="match status" value="1"/>
</dbReference>
<dbReference type="InterPro" id="IPR000524">
    <property type="entry name" value="Tscrpt_reg_HTH_GntR"/>
</dbReference>
<dbReference type="InterPro" id="IPR036388">
    <property type="entry name" value="WH-like_DNA-bd_sf"/>
</dbReference>
<reference evidence="6 7" key="1">
    <citation type="submission" date="2019-06" db="EMBL/GenBank/DDBJ databases">
        <title>Whole genome shotgun sequence of Brevibacillus agri NBRC 15538.</title>
        <authorList>
            <person name="Hosoyama A."/>
            <person name="Uohara A."/>
            <person name="Ohji S."/>
            <person name="Ichikawa N."/>
        </authorList>
    </citation>
    <scope>NUCLEOTIDE SEQUENCE [LARGE SCALE GENOMIC DNA]</scope>
    <source>
        <strain evidence="6 7">NBRC 15538</strain>
    </source>
</reference>
<dbReference type="SUPFAM" id="SSF46785">
    <property type="entry name" value="Winged helix' DNA-binding domain"/>
    <property type="match status" value="1"/>
</dbReference>
<dbReference type="SMART" id="SM00345">
    <property type="entry name" value="HTH_GNTR"/>
    <property type="match status" value="1"/>
</dbReference>
<dbReference type="PRINTS" id="PR00035">
    <property type="entry name" value="HTHGNTR"/>
</dbReference>
<sequence>MIENGLYPENSKLPSESELSHMRGISRMTLRQALLLLQEDRYIVMRLGSGSYVSKVPSEKRAGLEKKTNPVYTSSQYGSNGLDPRKERQR</sequence>